<protein>
    <submittedName>
        <fullName evidence="1">Hydrolase</fullName>
    </submittedName>
</protein>
<keyword evidence="2" id="KW-1185">Reference proteome</keyword>
<reference evidence="1" key="1">
    <citation type="journal article" date="2014" name="Int. J. Syst. Evol. Microbiol.">
        <title>Complete genome sequence of Corynebacterium casei LMG S-19264T (=DSM 44701T), isolated from a smear-ripened cheese.</title>
        <authorList>
            <consortium name="US DOE Joint Genome Institute (JGI-PGF)"/>
            <person name="Walter F."/>
            <person name="Albersmeier A."/>
            <person name="Kalinowski J."/>
            <person name="Ruckert C."/>
        </authorList>
    </citation>
    <scope>NUCLEOTIDE SEQUENCE</scope>
    <source>
        <strain evidence="1">JCM 3090</strain>
    </source>
</reference>
<proteinExistence type="predicted"/>
<accession>A0A8J3B1Q7</accession>
<dbReference type="PANTHER" id="PTHR43434">
    <property type="entry name" value="PHOSPHOGLYCOLATE PHOSPHATASE"/>
    <property type="match status" value="1"/>
</dbReference>
<dbReference type="InterPro" id="IPR036412">
    <property type="entry name" value="HAD-like_sf"/>
</dbReference>
<dbReference type="PANTHER" id="PTHR43434:SF1">
    <property type="entry name" value="PHOSPHOGLYCOLATE PHOSPHATASE"/>
    <property type="match status" value="1"/>
</dbReference>
<dbReference type="Proteomes" id="UP000649739">
    <property type="component" value="Unassembled WGS sequence"/>
</dbReference>
<dbReference type="Gene3D" id="3.40.50.1000">
    <property type="entry name" value="HAD superfamily/HAD-like"/>
    <property type="match status" value="1"/>
</dbReference>
<dbReference type="Pfam" id="PF13419">
    <property type="entry name" value="HAD_2"/>
    <property type="match status" value="1"/>
</dbReference>
<organism evidence="1 2">
    <name type="scientific">Pilimelia anulata</name>
    <dbReference type="NCBI Taxonomy" id="53371"/>
    <lineage>
        <taxon>Bacteria</taxon>
        <taxon>Bacillati</taxon>
        <taxon>Actinomycetota</taxon>
        <taxon>Actinomycetes</taxon>
        <taxon>Micromonosporales</taxon>
        <taxon>Micromonosporaceae</taxon>
        <taxon>Pilimelia</taxon>
    </lineage>
</organism>
<dbReference type="InterPro" id="IPR006439">
    <property type="entry name" value="HAD-SF_hydro_IA"/>
</dbReference>
<dbReference type="GO" id="GO:0005829">
    <property type="term" value="C:cytosol"/>
    <property type="evidence" value="ECO:0007669"/>
    <property type="project" value="TreeGrafter"/>
</dbReference>
<dbReference type="RefSeq" id="WP_189169634.1">
    <property type="nucleotide sequence ID" value="NZ_BMQB01000003.1"/>
</dbReference>
<keyword evidence="1" id="KW-0378">Hydrolase</keyword>
<dbReference type="InterPro" id="IPR023214">
    <property type="entry name" value="HAD_sf"/>
</dbReference>
<dbReference type="InterPro" id="IPR041492">
    <property type="entry name" value="HAD_2"/>
</dbReference>
<evidence type="ECO:0000313" key="2">
    <source>
        <dbReference type="Proteomes" id="UP000649739"/>
    </source>
</evidence>
<dbReference type="Gene3D" id="1.10.150.240">
    <property type="entry name" value="Putative phosphatase, domain 2"/>
    <property type="match status" value="1"/>
</dbReference>
<dbReference type="SUPFAM" id="SSF56784">
    <property type="entry name" value="HAD-like"/>
    <property type="match status" value="1"/>
</dbReference>
<dbReference type="EMBL" id="BMQB01000003">
    <property type="protein sequence ID" value="GGJ89057.1"/>
    <property type="molecule type" value="Genomic_DNA"/>
</dbReference>
<dbReference type="NCBIfam" id="TIGR01549">
    <property type="entry name" value="HAD-SF-IA-v1"/>
    <property type="match status" value="1"/>
</dbReference>
<comment type="caution">
    <text evidence="1">The sequence shown here is derived from an EMBL/GenBank/DDBJ whole genome shotgun (WGS) entry which is preliminary data.</text>
</comment>
<dbReference type="InterPro" id="IPR050155">
    <property type="entry name" value="HAD-like_hydrolase_sf"/>
</dbReference>
<dbReference type="InterPro" id="IPR023198">
    <property type="entry name" value="PGP-like_dom2"/>
</dbReference>
<name>A0A8J3B1Q7_9ACTN</name>
<dbReference type="AlphaFoldDB" id="A0A8J3B1Q7"/>
<reference evidence="1" key="2">
    <citation type="submission" date="2020-09" db="EMBL/GenBank/DDBJ databases">
        <authorList>
            <person name="Sun Q."/>
            <person name="Ohkuma M."/>
        </authorList>
    </citation>
    <scope>NUCLEOTIDE SEQUENCE</scope>
    <source>
        <strain evidence="1">JCM 3090</strain>
    </source>
</reference>
<dbReference type="GO" id="GO:0008967">
    <property type="term" value="F:phosphoglycolate phosphatase activity"/>
    <property type="evidence" value="ECO:0007669"/>
    <property type="project" value="TreeGrafter"/>
</dbReference>
<sequence length="221" mass="23069">MTTDDLAELLARARVLLLDFDGPICSLFARHSAPSVADRLRGILEQHGVKIPTDLREVRDPLAVLRFSDGTAAQYPVEEAQVAAEVLAAATAEPTPGAAEVIAKASRTGRLLAVVSNNSAAAVDSYLDRMNLAGAFSAVVGRPAREPRWMKPHPQAVLSALRALDVGPEGALMVGDAATDVLAAHSAGVPVVGYASRLNKYEALAEADVIVTSMVAIANAL</sequence>
<gene>
    <name evidence="1" type="ORF">GCM10010123_18280</name>
</gene>
<dbReference type="GO" id="GO:0006281">
    <property type="term" value="P:DNA repair"/>
    <property type="evidence" value="ECO:0007669"/>
    <property type="project" value="TreeGrafter"/>
</dbReference>
<evidence type="ECO:0000313" key="1">
    <source>
        <dbReference type="EMBL" id="GGJ89057.1"/>
    </source>
</evidence>